<dbReference type="EMBL" id="JOTN01000004">
    <property type="protein sequence ID" value="KEK20092.1"/>
    <property type="molecule type" value="Genomic_DNA"/>
</dbReference>
<dbReference type="STRING" id="574376.BAMA_16695"/>
<dbReference type="Proteomes" id="UP000027822">
    <property type="component" value="Unassembled WGS sequence"/>
</dbReference>
<dbReference type="SMART" id="SM00850">
    <property type="entry name" value="LytTR"/>
    <property type="match status" value="1"/>
</dbReference>
<evidence type="ECO:0000256" key="2">
    <source>
        <dbReference type="ARBA" id="ARBA00023012"/>
    </source>
</evidence>
<feature type="domain" description="HTH LytTR-type" evidence="7">
    <location>
        <begin position="144"/>
        <end position="240"/>
    </location>
</feature>
<comment type="function">
    <text evidence="4">Required for high-level post-exponential phase expression of a series of secreted proteins.</text>
</comment>
<dbReference type="SUPFAM" id="SSF52172">
    <property type="entry name" value="CheY-like"/>
    <property type="match status" value="1"/>
</dbReference>
<dbReference type="PANTHER" id="PTHR37299:SF3">
    <property type="entry name" value="STAGE 0 SPORULATION PROTEIN A HOMOLOG"/>
    <property type="match status" value="1"/>
</dbReference>
<dbReference type="InterPro" id="IPR007492">
    <property type="entry name" value="LytTR_DNA-bd_dom"/>
</dbReference>
<dbReference type="PROSITE" id="PS50110">
    <property type="entry name" value="RESPONSE_REGULATORY"/>
    <property type="match status" value="1"/>
</dbReference>
<dbReference type="PANTHER" id="PTHR37299">
    <property type="entry name" value="TRANSCRIPTIONAL REGULATOR-RELATED"/>
    <property type="match status" value="1"/>
</dbReference>
<dbReference type="GO" id="GO:0016301">
    <property type="term" value="F:kinase activity"/>
    <property type="evidence" value="ECO:0007669"/>
    <property type="project" value="UniProtKB-KW"/>
</dbReference>
<keyword evidence="9" id="KW-1185">Reference proteome</keyword>
<evidence type="ECO:0000259" key="6">
    <source>
        <dbReference type="PROSITE" id="PS50110"/>
    </source>
</evidence>
<comment type="caution">
    <text evidence="8">The sequence shown here is derived from an EMBL/GenBank/DDBJ whole genome shotgun (WGS) entry which is preliminary data.</text>
</comment>
<dbReference type="Pfam" id="PF00072">
    <property type="entry name" value="Response_reg"/>
    <property type="match status" value="1"/>
</dbReference>
<protein>
    <submittedName>
        <fullName evidence="8">Histidine kinase</fullName>
    </submittedName>
</protein>
<feature type="modified residue" description="4-aspartylphosphate" evidence="5">
    <location>
        <position position="61"/>
    </location>
</feature>
<keyword evidence="8" id="KW-0808">Transferase</keyword>
<keyword evidence="8" id="KW-0418">Kinase</keyword>
<dbReference type="SMART" id="SM00448">
    <property type="entry name" value="REC"/>
    <property type="match status" value="1"/>
</dbReference>
<dbReference type="PROSITE" id="PS50930">
    <property type="entry name" value="HTH_LYTTR"/>
    <property type="match status" value="1"/>
</dbReference>
<dbReference type="GO" id="GO:0003677">
    <property type="term" value="F:DNA binding"/>
    <property type="evidence" value="ECO:0007669"/>
    <property type="project" value="InterPro"/>
</dbReference>
<dbReference type="InterPro" id="IPR046947">
    <property type="entry name" value="LytR-like"/>
</dbReference>
<dbReference type="Gene3D" id="2.40.50.40">
    <property type="match status" value="1"/>
</dbReference>
<evidence type="ECO:0000256" key="4">
    <source>
        <dbReference type="ARBA" id="ARBA00037164"/>
    </source>
</evidence>
<dbReference type="AlphaFoldDB" id="A0A073K0W7"/>
<keyword evidence="3" id="KW-0010">Activator</keyword>
<name>A0A073K0W7_9BACI</name>
<accession>A0A073K0W7</accession>
<dbReference type="InterPro" id="IPR011006">
    <property type="entry name" value="CheY-like_superfamily"/>
</dbReference>
<evidence type="ECO:0000313" key="9">
    <source>
        <dbReference type="Proteomes" id="UP000027822"/>
    </source>
</evidence>
<evidence type="ECO:0000259" key="7">
    <source>
        <dbReference type="PROSITE" id="PS50930"/>
    </source>
</evidence>
<evidence type="ECO:0000256" key="5">
    <source>
        <dbReference type="PROSITE-ProRule" id="PRU00169"/>
    </source>
</evidence>
<sequence>MLFVYICEDDRMQREYVETCVKNYIMIEEADAKLMLSTGNPHTLIETLHTNIGNTGLYFIDVNLQTDMNGLQLASKIRDMDPTGKIVFITTHSELSYMTFTYKIEAMDYIIKGNTDELTRRIRDCMEVALKRYASDRAGKQHTFQYKVGSTIRTVNYTDIYFFESSVIPHKIIMHLEDTHIEFYGTMKELEDLGEDFCRCHKSFVVNKNNIQHIDKANKQVVMRNGESCFVSIRGMRNLK</sequence>
<evidence type="ECO:0000256" key="1">
    <source>
        <dbReference type="ARBA" id="ARBA00022490"/>
    </source>
</evidence>
<organism evidence="8 9">
    <name type="scientific">Bacillus manliponensis</name>
    <dbReference type="NCBI Taxonomy" id="574376"/>
    <lineage>
        <taxon>Bacteria</taxon>
        <taxon>Bacillati</taxon>
        <taxon>Bacillota</taxon>
        <taxon>Bacilli</taxon>
        <taxon>Bacillales</taxon>
        <taxon>Bacillaceae</taxon>
        <taxon>Bacillus</taxon>
        <taxon>Bacillus cereus group</taxon>
    </lineage>
</organism>
<dbReference type="GO" id="GO:0000156">
    <property type="term" value="F:phosphorelay response regulator activity"/>
    <property type="evidence" value="ECO:0007669"/>
    <property type="project" value="InterPro"/>
</dbReference>
<dbReference type="Pfam" id="PF04397">
    <property type="entry name" value="LytTR"/>
    <property type="match status" value="1"/>
</dbReference>
<dbReference type="Gene3D" id="3.40.50.2300">
    <property type="match status" value="1"/>
</dbReference>
<proteinExistence type="predicted"/>
<keyword evidence="1" id="KW-0963">Cytoplasm</keyword>
<dbReference type="InterPro" id="IPR001789">
    <property type="entry name" value="Sig_transdc_resp-reg_receiver"/>
</dbReference>
<gene>
    <name evidence="8" type="ORF">BAMA_16695</name>
</gene>
<dbReference type="eggNOG" id="COG3279">
    <property type="taxonomic scope" value="Bacteria"/>
</dbReference>
<reference evidence="8 9" key="1">
    <citation type="submission" date="2014-06" db="EMBL/GenBank/DDBJ databases">
        <title>Draft genome sequence of Bacillus manliponensis JCM 15802 (MCCC 1A00708).</title>
        <authorList>
            <person name="Lai Q."/>
            <person name="Liu Y."/>
            <person name="Shao Z."/>
        </authorList>
    </citation>
    <scope>NUCLEOTIDE SEQUENCE [LARGE SCALE GENOMIC DNA]</scope>
    <source>
        <strain evidence="8 9">JCM 15802</strain>
    </source>
</reference>
<keyword evidence="2" id="KW-0902">Two-component regulatory system</keyword>
<dbReference type="OrthoDB" id="9809318at2"/>
<evidence type="ECO:0000313" key="8">
    <source>
        <dbReference type="EMBL" id="KEK20092.1"/>
    </source>
</evidence>
<dbReference type="CDD" id="cd17533">
    <property type="entry name" value="REC_LytTR_AgrA-like"/>
    <property type="match status" value="1"/>
</dbReference>
<feature type="domain" description="Response regulatory" evidence="6">
    <location>
        <begin position="3"/>
        <end position="127"/>
    </location>
</feature>
<dbReference type="RefSeq" id="WP_051758880.1">
    <property type="nucleotide sequence ID" value="NZ_CBCSJC010000003.1"/>
</dbReference>
<evidence type="ECO:0000256" key="3">
    <source>
        <dbReference type="ARBA" id="ARBA00023159"/>
    </source>
</evidence>
<keyword evidence="5" id="KW-0597">Phosphoprotein</keyword>